<dbReference type="STRING" id="282197.SAMN04488517_101620"/>
<dbReference type="PANTHER" id="PTHR43401">
    <property type="entry name" value="L-THREONINE 3-DEHYDROGENASE"/>
    <property type="match status" value="1"/>
</dbReference>
<proteinExistence type="predicted"/>
<feature type="domain" description="Alcohol dehydrogenase-like C-terminal" evidence="2">
    <location>
        <begin position="169"/>
        <end position="281"/>
    </location>
</feature>
<dbReference type="Gene3D" id="3.90.180.10">
    <property type="entry name" value="Medium-chain alcohol dehydrogenases, catalytic domain"/>
    <property type="match status" value="1"/>
</dbReference>
<dbReference type="AlphaFoldDB" id="A0A0M6XR90"/>
<dbReference type="InterPro" id="IPR013154">
    <property type="entry name" value="ADH-like_N"/>
</dbReference>
<evidence type="ECO:0000256" key="1">
    <source>
        <dbReference type="ARBA" id="ARBA00023002"/>
    </source>
</evidence>
<dbReference type="InterPro" id="IPR036291">
    <property type="entry name" value="NAD(P)-bd_dom_sf"/>
</dbReference>
<evidence type="ECO:0000259" key="3">
    <source>
        <dbReference type="Pfam" id="PF08240"/>
    </source>
</evidence>
<evidence type="ECO:0000259" key="2">
    <source>
        <dbReference type="Pfam" id="PF00107"/>
    </source>
</evidence>
<organism evidence="4 5">
    <name type="scientific">Jannaschia rubra</name>
    <dbReference type="NCBI Taxonomy" id="282197"/>
    <lineage>
        <taxon>Bacteria</taxon>
        <taxon>Pseudomonadati</taxon>
        <taxon>Pseudomonadota</taxon>
        <taxon>Alphaproteobacteria</taxon>
        <taxon>Rhodobacterales</taxon>
        <taxon>Roseobacteraceae</taxon>
        <taxon>Jannaschia</taxon>
    </lineage>
</organism>
<dbReference type="InterPro" id="IPR050129">
    <property type="entry name" value="Zn_alcohol_dh"/>
</dbReference>
<protein>
    <submittedName>
        <fullName evidence="4">Putative L-galactonate oxidoreductase</fullName>
        <ecNumber evidence="4">1.1.1.-</ecNumber>
    </submittedName>
</protein>
<reference evidence="4 5" key="1">
    <citation type="submission" date="2015-07" db="EMBL/GenBank/DDBJ databases">
        <authorList>
            <person name="Noorani M."/>
        </authorList>
    </citation>
    <scope>NUCLEOTIDE SEQUENCE [LARGE SCALE GENOMIC DNA]</scope>
    <source>
        <strain evidence="4 5">CECT 5088</strain>
    </source>
</reference>
<dbReference type="EC" id="1.1.1.-" evidence="4"/>
<dbReference type="SUPFAM" id="SSF50129">
    <property type="entry name" value="GroES-like"/>
    <property type="match status" value="1"/>
</dbReference>
<dbReference type="EMBL" id="CXPG01000014">
    <property type="protein sequence ID" value="CTQ32685.1"/>
    <property type="molecule type" value="Genomic_DNA"/>
</dbReference>
<gene>
    <name evidence="4" type="primary">yjjN</name>
    <name evidence="4" type="ORF">JAN5088_01457</name>
</gene>
<keyword evidence="5" id="KW-1185">Reference proteome</keyword>
<accession>A0A0M6XR90</accession>
<dbReference type="SUPFAM" id="SSF51735">
    <property type="entry name" value="NAD(P)-binding Rossmann-fold domains"/>
    <property type="match status" value="1"/>
</dbReference>
<dbReference type="InterPro" id="IPR013149">
    <property type="entry name" value="ADH-like_C"/>
</dbReference>
<dbReference type="Proteomes" id="UP000048908">
    <property type="component" value="Unassembled WGS sequence"/>
</dbReference>
<dbReference type="RefSeq" id="WP_055682120.1">
    <property type="nucleotide sequence ID" value="NZ_CXPG01000014.1"/>
</dbReference>
<dbReference type="Pfam" id="PF08240">
    <property type="entry name" value="ADH_N"/>
    <property type="match status" value="1"/>
</dbReference>
<feature type="domain" description="Alcohol dehydrogenase-like N-terminal" evidence="3">
    <location>
        <begin position="23"/>
        <end position="127"/>
    </location>
</feature>
<dbReference type="Gene3D" id="3.40.50.720">
    <property type="entry name" value="NAD(P)-binding Rossmann-like Domain"/>
    <property type="match status" value="1"/>
</dbReference>
<evidence type="ECO:0000313" key="5">
    <source>
        <dbReference type="Proteomes" id="UP000048908"/>
    </source>
</evidence>
<dbReference type="GO" id="GO:0016491">
    <property type="term" value="F:oxidoreductase activity"/>
    <property type="evidence" value="ECO:0007669"/>
    <property type="project" value="UniProtKB-KW"/>
</dbReference>
<dbReference type="Pfam" id="PF00107">
    <property type="entry name" value="ADH_zinc_N"/>
    <property type="match status" value="1"/>
</dbReference>
<sequence>MKALIYDAPETLDFRSAPDPEPGPGEHLVRIHAAGICGSDMHAWMGHDARRPAPLILGHEAAGVIAGGPRDGERVTINPLVACGTCAACAAGRDNLCGARQIISMPPRQGAFAEWVAMPDANLIAVPGDVTLTRAALTEPLACGWHAVRLARQVVPDAARALVIGGGAIGVGSALALAAQGVGDVTVVEPNAGRRATLEAMGLRALAAPDDSLFDVVIDAVGLAASRATASACARPGGVIAHIGLGEDRGGLDVRRMTLQEIAFLGTYTYTAQDFRDTAQAIFDGRLGPLDWIDLRPLSEGAEAFRAIRMGDVPHPKVVLIPDGVT</sequence>
<dbReference type="OrthoDB" id="9809185at2"/>
<keyword evidence="1 4" id="KW-0560">Oxidoreductase</keyword>
<dbReference type="PANTHER" id="PTHR43401:SF2">
    <property type="entry name" value="L-THREONINE 3-DEHYDROGENASE"/>
    <property type="match status" value="1"/>
</dbReference>
<evidence type="ECO:0000313" key="4">
    <source>
        <dbReference type="EMBL" id="CTQ32685.1"/>
    </source>
</evidence>
<name>A0A0M6XR90_9RHOB</name>
<dbReference type="InterPro" id="IPR011032">
    <property type="entry name" value="GroES-like_sf"/>
</dbReference>